<dbReference type="EMBL" id="LR796423">
    <property type="protein sequence ID" value="CAB4143627.1"/>
    <property type="molecule type" value="Genomic_DNA"/>
</dbReference>
<organism evidence="1">
    <name type="scientific">uncultured Caudovirales phage</name>
    <dbReference type="NCBI Taxonomy" id="2100421"/>
    <lineage>
        <taxon>Viruses</taxon>
        <taxon>Duplodnaviria</taxon>
        <taxon>Heunggongvirae</taxon>
        <taxon>Uroviricota</taxon>
        <taxon>Caudoviricetes</taxon>
        <taxon>Peduoviridae</taxon>
        <taxon>Maltschvirus</taxon>
        <taxon>Maltschvirus maltsch</taxon>
    </lineage>
</organism>
<proteinExistence type="predicted"/>
<accession>A0A6J5MCQ0</accession>
<gene>
    <name evidence="1" type="ORF">UFOVP447_194</name>
</gene>
<evidence type="ECO:0000313" key="1">
    <source>
        <dbReference type="EMBL" id="CAB4143627.1"/>
    </source>
</evidence>
<protein>
    <submittedName>
        <fullName evidence="1">Uncharacterized protein</fullName>
    </submittedName>
</protein>
<name>A0A6J5MCQ0_9CAUD</name>
<sequence>MKTFSDFINEQHVDHKGNSITSQDIRLMAGEGKLTKKTIKQAVGIIKKQRKERDDLIKNYKR</sequence>
<reference evidence="1" key="1">
    <citation type="submission" date="2020-04" db="EMBL/GenBank/DDBJ databases">
        <authorList>
            <person name="Chiriac C."/>
            <person name="Salcher M."/>
            <person name="Ghai R."/>
            <person name="Kavagutti S V."/>
        </authorList>
    </citation>
    <scope>NUCLEOTIDE SEQUENCE</scope>
</reference>